<sequence>MHINSINSQSRSVGLISLILLLQASPALVYGAALVSRDEKVSEFAYYNVDNFPDYIRKALIPENEGKCNVVVQAQDFLFFGTQVYAFPACHLSAEKMKNRASVSWPQPEPQGRLEFQTDWGNTFYIVQGISNSDNAEATPGHLVSRAIWDPNTKILSPPAFLSEKDWTYSTATYEGGKQDVQTHSLLGPWLNPYTHVIGETVCEERPLNTSCLDDVSRRAYVRPI</sequence>
<proteinExistence type="predicted"/>
<dbReference type="Proteomes" id="UP001227268">
    <property type="component" value="Unassembled WGS sequence"/>
</dbReference>
<evidence type="ECO:0000313" key="2">
    <source>
        <dbReference type="Proteomes" id="UP001227268"/>
    </source>
</evidence>
<protein>
    <submittedName>
        <fullName evidence="1">Uncharacterized protein</fullName>
    </submittedName>
</protein>
<name>A0ACC2V8K4_9TREE</name>
<comment type="caution">
    <text evidence="1">The sequence shown here is derived from an EMBL/GenBank/DDBJ whole genome shotgun (WGS) entry which is preliminary data.</text>
</comment>
<reference evidence="1" key="1">
    <citation type="submission" date="2023-04" db="EMBL/GenBank/DDBJ databases">
        <title>Draft Genome sequencing of Naganishia species isolated from polar environments using Oxford Nanopore Technology.</title>
        <authorList>
            <person name="Leo P."/>
            <person name="Venkateswaran K."/>
        </authorList>
    </citation>
    <scope>NUCLEOTIDE SEQUENCE</scope>
    <source>
        <strain evidence="1">MNA-CCFEE 5423</strain>
    </source>
</reference>
<dbReference type="EMBL" id="JASBWT010000021">
    <property type="protein sequence ID" value="KAJ9095694.1"/>
    <property type="molecule type" value="Genomic_DNA"/>
</dbReference>
<accession>A0ACC2V8K4</accession>
<keyword evidence="2" id="KW-1185">Reference proteome</keyword>
<organism evidence="1 2">
    <name type="scientific">Naganishia friedmannii</name>
    <dbReference type="NCBI Taxonomy" id="89922"/>
    <lineage>
        <taxon>Eukaryota</taxon>
        <taxon>Fungi</taxon>
        <taxon>Dikarya</taxon>
        <taxon>Basidiomycota</taxon>
        <taxon>Agaricomycotina</taxon>
        <taxon>Tremellomycetes</taxon>
        <taxon>Filobasidiales</taxon>
        <taxon>Filobasidiaceae</taxon>
        <taxon>Naganishia</taxon>
    </lineage>
</organism>
<evidence type="ECO:0000313" key="1">
    <source>
        <dbReference type="EMBL" id="KAJ9095694.1"/>
    </source>
</evidence>
<gene>
    <name evidence="1" type="ORF">QFC21_005566</name>
</gene>